<name>A0ABX8DE35_9GAMM</name>
<proteinExistence type="predicted"/>
<reference evidence="3 4" key="1">
    <citation type="journal article" date="2012" name="Int. J. Syst. Evol. Microbiol.">
        <title>Shewanella dokdonensis sp. nov., isolated from seawater.</title>
        <authorList>
            <person name="Sung H.R."/>
            <person name="Yoon J.H."/>
            <person name="Ghim S.Y."/>
        </authorList>
    </citation>
    <scope>NUCLEOTIDE SEQUENCE [LARGE SCALE GENOMIC DNA]</scope>
    <source>
        <strain evidence="3 4">DSM 23626</strain>
    </source>
</reference>
<evidence type="ECO:0000256" key="1">
    <source>
        <dbReference type="ARBA" id="ARBA00023015"/>
    </source>
</evidence>
<sequence length="97" mass="10664">MMQTLLRGIEQEATIMDLISLTDITSEGIIGGLVDYYVRGHNLTTAAALNGQTKGNLGTAKATLEAKAMIVYRINERENARKGYGFTQNNLQMEVNQ</sequence>
<keyword evidence="2" id="KW-0804">Transcription</keyword>
<evidence type="ECO:0000313" key="4">
    <source>
        <dbReference type="Proteomes" id="UP000676428"/>
    </source>
</evidence>
<organism evidence="3 4">
    <name type="scientific">Shewanella dokdonensis</name>
    <dbReference type="NCBI Taxonomy" id="712036"/>
    <lineage>
        <taxon>Bacteria</taxon>
        <taxon>Pseudomonadati</taxon>
        <taxon>Pseudomonadota</taxon>
        <taxon>Gammaproteobacteria</taxon>
        <taxon>Alteromonadales</taxon>
        <taxon>Shewanellaceae</taxon>
        <taxon>Shewanella</taxon>
    </lineage>
</organism>
<dbReference type="RefSeq" id="WP_213680839.1">
    <property type="nucleotide sequence ID" value="NZ_CP074572.1"/>
</dbReference>
<dbReference type="Gene3D" id="1.10.10.2690">
    <property type="match status" value="1"/>
</dbReference>
<evidence type="ECO:0000313" key="3">
    <source>
        <dbReference type="EMBL" id="QVK22182.1"/>
    </source>
</evidence>
<evidence type="ECO:0000256" key="2">
    <source>
        <dbReference type="ARBA" id="ARBA00023163"/>
    </source>
</evidence>
<dbReference type="EMBL" id="CP074572">
    <property type="protein sequence ID" value="QVK22182.1"/>
    <property type="molecule type" value="Genomic_DNA"/>
</dbReference>
<accession>A0ABX8DE35</accession>
<dbReference type="Proteomes" id="UP000676428">
    <property type="component" value="Chromosome"/>
</dbReference>
<keyword evidence="1" id="KW-0805">Transcription regulation</keyword>
<gene>
    <name evidence="3" type="ORF">KHX94_12140</name>
</gene>
<keyword evidence="4" id="KW-1185">Reference proteome</keyword>
<dbReference type="InterPro" id="IPR053721">
    <property type="entry name" value="Fimbrial_Adhesin_Reg"/>
</dbReference>
<protein>
    <submittedName>
        <fullName evidence="3">Uncharacterized protein</fullName>
    </submittedName>
</protein>